<evidence type="ECO:0008006" key="6">
    <source>
        <dbReference type="Google" id="ProtNLM"/>
    </source>
</evidence>
<sequence>MYNPKYEISNKLLNCLNRISAAHNLITNAPLIPKWESKLREDARIKSAHFSTRIEGNTLTLDEVRDLFDGKEVYAKPRDKQEVVNYRKVLEFVDGEPEISLETMKEINRITLEKIDDENGGKFRKIQNYIVKETNRKREIIYTPPPAKEIPGMMHDLAGWISGAVKEEISPVIIAGVAHYEFVSIHPFLDGNGRTARALATLILYKLGYDTKRLFSLEEHYDLNLAGYYSALQSAQENRDNEREELTLWLEYFAEGIANELTRIEKQILDISRDKALKDKLGQLELNERQMKAVSHILKYERITNREYVKKFGVSNATAKRDLNELTSMKLLMQKGRGRSVYYIIMT</sequence>
<organism evidence="5">
    <name type="scientific">groundwater metagenome</name>
    <dbReference type="NCBI Taxonomy" id="717931"/>
    <lineage>
        <taxon>unclassified sequences</taxon>
        <taxon>metagenomes</taxon>
        <taxon>ecological metagenomes</taxon>
    </lineage>
</organism>
<dbReference type="SUPFAM" id="SSF140931">
    <property type="entry name" value="Fic-like"/>
    <property type="match status" value="1"/>
</dbReference>
<evidence type="ECO:0000259" key="4">
    <source>
        <dbReference type="PROSITE" id="PS51459"/>
    </source>
</evidence>
<dbReference type="InterPro" id="IPR036388">
    <property type="entry name" value="WH-like_DNA-bd_sf"/>
</dbReference>
<evidence type="ECO:0000259" key="3">
    <source>
        <dbReference type="PROSITE" id="PS51000"/>
    </source>
</evidence>
<proteinExistence type="predicted"/>
<reference evidence="5" key="1">
    <citation type="submission" date="2014-09" db="EMBL/GenBank/DDBJ databases">
        <authorList>
            <person name="Probst J Alexander"/>
        </authorList>
    </citation>
    <scope>NUCLEOTIDE SEQUENCE</scope>
</reference>
<feature type="domain" description="Fido" evidence="4">
    <location>
        <begin position="99"/>
        <end position="252"/>
    </location>
</feature>
<dbReference type="Gene3D" id="1.10.10.10">
    <property type="entry name" value="Winged helix-like DNA-binding domain superfamily/Winged helix DNA-binding domain"/>
    <property type="match status" value="1"/>
</dbReference>
<dbReference type="InterPro" id="IPR001034">
    <property type="entry name" value="DeoR_HTH"/>
</dbReference>
<dbReference type="SUPFAM" id="SSF46785">
    <property type="entry name" value="Winged helix' DNA-binding domain"/>
    <property type="match status" value="1"/>
</dbReference>
<dbReference type="Gene3D" id="1.10.3290.10">
    <property type="entry name" value="Fido-like domain"/>
    <property type="match status" value="1"/>
</dbReference>
<dbReference type="InterPro" id="IPR040198">
    <property type="entry name" value="Fido_containing"/>
</dbReference>
<protein>
    <recommendedName>
        <fullName evidence="6">Fido domain-containing protein</fullName>
    </recommendedName>
</protein>
<dbReference type="PROSITE" id="PS51000">
    <property type="entry name" value="HTH_DEOR_2"/>
    <property type="match status" value="1"/>
</dbReference>
<keyword evidence="2" id="KW-0804">Transcription</keyword>
<dbReference type="InterPro" id="IPR003812">
    <property type="entry name" value="Fido"/>
</dbReference>
<dbReference type="InterPro" id="IPR036390">
    <property type="entry name" value="WH_DNA-bd_sf"/>
</dbReference>
<feature type="domain" description="HTH deoR-type" evidence="3">
    <location>
        <begin position="286"/>
        <end position="342"/>
    </location>
</feature>
<dbReference type="EMBL" id="CCXY01000083">
    <property type="protein sequence ID" value="CEG11837.1"/>
    <property type="molecule type" value="Genomic_DNA"/>
</dbReference>
<dbReference type="InterPro" id="IPR036597">
    <property type="entry name" value="Fido-like_dom_sf"/>
</dbReference>
<dbReference type="PROSITE" id="PS51459">
    <property type="entry name" value="FIDO"/>
    <property type="match status" value="1"/>
</dbReference>
<evidence type="ECO:0000256" key="2">
    <source>
        <dbReference type="ARBA" id="ARBA00023163"/>
    </source>
</evidence>
<dbReference type="GO" id="GO:0003700">
    <property type="term" value="F:DNA-binding transcription factor activity"/>
    <property type="evidence" value="ECO:0007669"/>
    <property type="project" value="InterPro"/>
</dbReference>
<dbReference type="AlphaFoldDB" id="A0A098E772"/>
<accession>A0A098E772</accession>
<keyword evidence="1" id="KW-0805">Transcription regulation</keyword>
<dbReference type="Pfam" id="PF08220">
    <property type="entry name" value="HTH_DeoR"/>
    <property type="match status" value="1"/>
</dbReference>
<dbReference type="PANTHER" id="PTHR13504:SF38">
    <property type="entry name" value="FIDO DOMAIN-CONTAINING PROTEIN"/>
    <property type="match status" value="1"/>
</dbReference>
<evidence type="ECO:0000256" key="1">
    <source>
        <dbReference type="ARBA" id="ARBA00023015"/>
    </source>
</evidence>
<name>A0A098E772_9ZZZZ</name>
<dbReference type="PANTHER" id="PTHR13504">
    <property type="entry name" value="FIDO DOMAIN-CONTAINING PROTEIN DDB_G0283145"/>
    <property type="match status" value="1"/>
</dbReference>
<evidence type="ECO:0000313" key="5">
    <source>
        <dbReference type="EMBL" id="CEG11837.1"/>
    </source>
</evidence>
<gene>
    <name evidence="5" type="ORF">MSIBF_A1730006</name>
</gene>
<dbReference type="Pfam" id="PF02661">
    <property type="entry name" value="Fic"/>
    <property type="match status" value="1"/>
</dbReference>